<dbReference type="EC" id="1.11.1.23" evidence="3"/>
<dbReference type="PANTHER" id="PTHR46797">
    <property type="entry name" value="HTH-TYPE TRANSCRIPTIONAL REGULATOR"/>
    <property type="match status" value="1"/>
</dbReference>
<keyword evidence="4" id="KW-1185">Reference proteome</keyword>
<dbReference type="InterPro" id="IPR010982">
    <property type="entry name" value="Lambda_DNA-bd_dom_sf"/>
</dbReference>
<dbReference type="EMBL" id="LWMW01000113">
    <property type="protein sequence ID" value="KZX15628.1"/>
    <property type="molecule type" value="Genomic_DNA"/>
</dbReference>
<dbReference type="STRING" id="47311.MBCUT_14010"/>
<dbReference type="PROSITE" id="PS50943">
    <property type="entry name" value="HTH_CROC1"/>
    <property type="match status" value="1"/>
</dbReference>
<dbReference type="SMART" id="SM00530">
    <property type="entry name" value="HTH_XRE"/>
    <property type="match status" value="1"/>
</dbReference>
<dbReference type="InterPro" id="IPR011051">
    <property type="entry name" value="RmlC_Cupin_sf"/>
</dbReference>
<evidence type="ECO:0000313" key="3">
    <source>
        <dbReference type="EMBL" id="KZX15628.1"/>
    </source>
</evidence>
<evidence type="ECO:0000256" key="1">
    <source>
        <dbReference type="ARBA" id="ARBA00023125"/>
    </source>
</evidence>
<dbReference type="OrthoDB" id="53252at2157"/>
<dbReference type="GO" id="GO:0003700">
    <property type="term" value="F:DNA-binding transcription factor activity"/>
    <property type="evidence" value="ECO:0007669"/>
    <property type="project" value="TreeGrafter"/>
</dbReference>
<dbReference type="GO" id="GO:0005829">
    <property type="term" value="C:cytosol"/>
    <property type="evidence" value="ECO:0007669"/>
    <property type="project" value="TreeGrafter"/>
</dbReference>
<keyword evidence="1" id="KW-0238">DNA-binding</keyword>
<dbReference type="Proteomes" id="UP000077275">
    <property type="component" value="Unassembled WGS sequence"/>
</dbReference>
<organism evidence="3 4">
    <name type="scientific">Methanobrevibacter cuticularis</name>
    <dbReference type="NCBI Taxonomy" id="47311"/>
    <lineage>
        <taxon>Archaea</taxon>
        <taxon>Methanobacteriati</taxon>
        <taxon>Methanobacteriota</taxon>
        <taxon>Methanomada group</taxon>
        <taxon>Methanobacteria</taxon>
        <taxon>Methanobacteriales</taxon>
        <taxon>Methanobacteriaceae</taxon>
        <taxon>Methanobrevibacter</taxon>
    </lineage>
</organism>
<dbReference type="GO" id="GO:0004601">
    <property type="term" value="F:peroxidase activity"/>
    <property type="evidence" value="ECO:0007669"/>
    <property type="project" value="UniProtKB-KW"/>
</dbReference>
<dbReference type="SUPFAM" id="SSF51182">
    <property type="entry name" value="RmlC-like cupins"/>
    <property type="match status" value="1"/>
</dbReference>
<dbReference type="InterPro" id="IPR001387">
    <property type="entry name" value="Cro/C1-type_HTH"/>
</dbReference>
<dbReference type="InterPro" id="IPR013096">
    <property type="entry name" value="Cupin_2"/>
</dbReference>
<dbReference type="Pfam" id="PF07883">
    <property type="entry name" value="Cupin_2"/>
    <property type="match status" value="1"/>
</dbReference>
<reference evidence="3 4" key="1">
    <citation type="submission" date="2016-04" db="EMBL/GenBank/DDBJ databases">
        <title>Genome sequence of Methanobrevibacter cuticularis DSM 11139.</title>
        <authorList>
            <person name="Poehlein A."/>
            <person name="Seedorf H."/>
            <person name="Daniel R."/>
        </authorList>
    </citation>
    <scope>NUCLEOTIDE SEQUENCE [LARGE SCALE GENOMIC DNA]</scope>
    <source>
        <strain evidence="3 4">DSM 11139</strain>
    </source>
</reference>
<dbReference type="PATRIC" id="fig|47311.3.peg.1531"/>
<dbReference type="SUPFAM" id="SSF47413">
    <property type="entry name" value="lambda repressor-like DNA-binding domains"/>
    <property type="match status" value="1"/>
</dbReference>
<dbReference type="RefSeq" id="WP_067259972.1">
    <property type="nucleotide sequence ID" value="NZ_LWMW01000113.1"/>
</dbReference>
<dbReference type="InterPro" id="IPR050807">
    <property type="entry name" value="TransReg_Diox_bact_type"/>
</dbReference>
<feature type="domain" description="HTH cro/C1-type" evidence="2">
    <location>
        <begin position="11"/>
        <end position="65"/>
    </location>
</feature>
<dbReference type="InterPro" id="IPR014710">
    <property type="entry name" value="RmlC-like_jellyroll"/>
</dbReference>
<sequence length="191" mass="21261">MSEKNEVGAKIQNLRESRDMTTKTLAEESNVSLDLISDIEKGKVVPSLTPLTKIARSLGVRLGTLLDDAPQTGPILVKEGKSDKVVYFSGEEKQTDVSALEFHSLGAGKYDRHMEPFIIDVHTNNGEFELSSHEGEEFIYVLEGAIELKYGQDSYIVKKGDSIYYDSIIPHHLHSYNNEKSKILAVVHTPV</sequence>
<comment type="caution">
    <text evidence="3">The sequence shown here is derived from an EMBL/GenBank/DDBJ whole genome shotgun (WGS) entry which is preliminary data.</text>
</comment>
<dbReference type="Pfam" id="PF01381">
    <property type="entry name" value="HTH_3"/>
    <property type="match status" value="1"/>
</dbReference>
<accession>A0A166DI89</accession>
<evidence type="ECO:0000259" key="2">
    <source>
        <dbReference type="PROSITE" id="PS50943"/>
    </source>
</evidence>
<keyword evidence="3" id="KW-0575">Peroxidase</keyword>
<gene>
    <name evidence="3" type="primary">hppE</name>
    <name evidence="3" type="ORF">MBCUT_14010</name>
</gene>
<dbReference type="Gene3D" id="1.10.260.40">
    <property type="entry name" value="lambda repressor-like DNA-binding domains"/>
    <property type="match status" value="1"/>
</dbReference>
<dbReference type="CDD" id="cd02209">
    <property type="entry name" value="cupin_XRE_C"/>
    <property type="match status" value="1"/>
</dbReference>
<dbReference type="Gene3D" id="2.60.120.10">
    <property type="entry name" value="Jelly Rolls"/>
    <property type="match status" value="1"/>
</dbReference>
<dbReference type="PANTHER" id="PTHR46797:SF19">
    <property type="entry name" value="BLL2473 PROTEIN"/>
    <property type="match status" value="1"/>
</dbReference>
<evidence type="ECO:0000313" key="4">
    <source>
        <dbReference type="Proteomes" id="UP000077275"/>
    </source>
</evidence>
<name>A0A166DI89_9EURY</name>
<proteinExistence type="predicted"/>
<dbReference type="GO" id="GO:0003677">
    <property type="term" value="F:DNA binding"/>
    <property type="evidence" value="ECO:0007669"/>
    <property type="project" value="UniProtKB-KW"/>
</dbReference>
<keyword evidence="3" id="KW-0560">Oxidoreductase</keyword>
<dbReference type="CDD" id="cd00093">
    <property type="entry name" value="HTH_XRE"/>
    <property type="match status" value="1"/>
</dbReference>
<protein>
    <submittedName>
        <fullName evidence="3">(S)-2-hydroxypropylphosphonic acid epoxidase</fullName>
        <ecNumber evidence="3">1.11.1.23</ecNumber>
    </submittedName>
</protein>
<dbReference type="AlphaFoldDB" id="A0A166DI89"/>